<comment type="caution">
    <text evidence="2">The sequence shown here is derived from an EMBL/GenBank/DDBJ whole genome shotgun (WGS) entry which is preliminary data.</text>
</comment>
<evidence type="ECO:0000256" key="1">
    <source>
        <dbReference type="SAM" id="MobiDB-lite"/>
    </source>
</evidence>
<dbReference type="EMBL" id="VBQZ03000017">
    <property type="protein sequence ID" value="MXQ83526.1"/>
    <property type="molecule type" value="Genomic_DNA"/>
</dbReference>
<protein>
    <submittedName>
        <fullName evidence="2">Uncharacterized protein</fullName>
    </submittedName>
</protein>
<accession>A0A6B0R4X9</accession>
<feature type="region of interest" description="Disordered" evidence="1">
    <location>
        <begin position="37"/>
        <end position="64"/>
    </location>
</feature>
<evidence type="ECO:0000313" key="2">
    <source>
        <dbReference type="EMBL" id="MXQ83526.1"/>
    </source>
</evidence>
<dbReference type="AlphaFoldDB" id="A0A6B0R4X9"/>
<dbReference type="Proteomes" id="UP000322234">
    <property type="component" value="Unassembled WGS sequence"/>
</dbReference>
<keyword evidence="3" id="KW-1185">Reference proteome</keyword>
<organism evidence="2 3">
    <name type="scientific">Bos mutus</name>
    <name type="common">wild yak</name>
    <dbReference type="NCBI Taxonomy" id="72004"/>
    <lineage>
        <taxon>Eukaryota</taxon>
        <taxon>Metazoa</taxon>
        <taxon>Chordata</taxon>
        <taxon>Craniata</taxon>
        <taxon>Vertebrata</taxon>
        <taxon>Euteleostomi</taxon>
        <taxon>Mammalia</taxon>
        <taxon>Eutheria</taxon>
        <taxon>Laurasiatheria</taxon>
        <taxon>Artiodactyla</taxon>
        <taxon>Ruminantia</taxon>
        <taxon>Pecora</taxon>
        <taxon>Bovidae</taxon>
        <taxon>Bovinae</taxon>
        <taxon>Bos</taxon>
    </lineage>
</organism>
<gene>
    <name evidence="2" type="ORF">E5288_WYG014602</name>
</gene>
<sequence length="117" mass="12501">MPFSLRLTLETQKRCYEEGSSLVGVSLVKPAPHTVVIADGQGGDRGSEKALSIRGKKQPQDDSSAKTMVVLVENGLAEVWAPPNLELFLALFSELLCPDWPITPAPGSPLPHDVGPV</sequence>
<proteinExistence type="predicted"/>
<reference evidence="2" key="1">
    <citation type="submission" date="2019-10" db="EMBL/GenBank/DDBJ databases">
        <title>The sequence and de novo assembly of the wild yak genome.</title>
        <authorList>
            <person name="Liu Y."/>
        </authorList>
    </citation>
    <scope>NUCLEOTIDE SEQUENCE [LARGE SCALE GENOMIC DNA]</scope>
    <source>
        <strain evidence="2">WY2019</strain>
    </source>
</reference>
<name>A0A6B0R4X9_9CETA</name>
<evidence type="ECO:0000313" key="3">
    <source>
        <dbReference type="Proteomes" id="UP000322234"/>
    </source>
</evidence>